<keyword evidence="3" id="KW-1185">Reference proteome</keyword>
<dbReference type="EMBL" id="JBEVCJ010000014">
    <property type="protein sequence ID" value="MET1255888.1"/>
    <property type="molecule type" value="Genomic_DNA"/>
</dbReference>
<evidence type="ECO:0000313" key="3">
    <source>
        <dbReference type="Proteomes" id="UP001548189"/>
    </source>
</evidence>
<organism evidence="2 3">
    <name type="scientific">Aliikangiella maris</name>
    <dbReference type="NCBI Taxonomy" id="3162458"/>
    <lineage>
        <taxon>Bacteria</taxon>
        <taxon>Pseudomonadati</taxon>
        <taxon>Pseudomonadota</taxon>
        <taxon>Gammaproteobacteria</taxon>
        <taxon>Oceanospirillales</taxon>
        <taxon>Pleioneaceae</taxon>
        <taxon>Aliikangiella</taxon>
    </lineage>
</organism>
<dbReference type="Proteomes" id="UP001548189">
    <property type="component" value="Unassembled WGS sequence"/>
</dbReference>
<accession>A0ABV2BVE3</accession>
<name>A0ABV2BVE3_9GAMM</name>
<dbReference type="PANTHER" id="PTHR47572">
    <property type="entry name" value="LIPOPROTEIN-RELATED"/>
    <property type="match status" value="1"/>
</dbReference>
<comment type="caution">
    <text evidence="2">The sequence shown here is derived from an EMBL/GenBank/DDBJ whole genome shotgun (WGS) entry which is preliminary data.</text>
</comment>
<dbReference type="Gene3D" id="2.120.10.30">
    <property type="entry name" value="TolB, C-terminal domain"/>
    <property type="match status" value="1"/>
</dbReference>
<reference evidence="2 3" key="1">
    <citation type="submission" date="2024-06" db="EMBL/GenBank/DDBJ databases">
        <authorList>
            <person name="Li F."/>
        </authorList>
    </citation>
    <scope>NUCLEOTIDE SEQUENCE [LARGE SCALE GENOMIC DNA]</scope>
    <source>
        <strain evidence="2 3">GXAS 311</strain>
    </source>
</reference>
<gene>
    <name evidence="2" type="ORF">ABVT43_12180</name>
</gene>
<dbReference type="InterPro" id="IPR013658">
    <property type="entry name" value="SGL"/>
</dbReference>
<dbReference type="RefSeq" id="WP_353896474.1">
    <property type="nucleotide sequence ID" value="NZ_JBEVCJ010000014.1"/>
</dbReference>
<dbReference type="Pfam" id="PF08450">
    <property type="entry name" value="SGL"/>
    <property type="match status" value="1"/>
</dbReference>
<evidence type="ECO:0000259" key="1">
    <source>
        <dbReference type="Pfam" id="PF08450"/>
    </source>
</evidence>
<dbReference type="SUPFAM" id="SSF63829">
    <property type="entry name" value="Calcium-dependent phosphotriesterase"/>
    <property type="match status" value="1"/>
</dbReference>
<dbReference type="InterPro" id="IPR011042">
    <property type="entry name" value="6-blade_b-propeller_TolB-like"/>
</dbReference>
<dbReference type="PANTHER" id="PTHR47572:SF5">
    <property type="entry name" value="BLR2277 PROTEIN"/>
    <property type="match status" value="1"/>
</dbReference>
<dbReference type="InterPro" id="IPR051262">
    <property type="entry name" value="SMP-30/CGR1_Lactonase"/>
</dbReference>
<feature type="domain" description="SMP-30/Gluconolactonase/LRE-like region" evidence="1">
    <location>
        <begin position="44"/>
        <end position="287"/>
    </location>
</feature>
<protein>
    <submittedName>
        <fullName evidence="2">SMP-30/gluconolactonase/LRE family protein</fullName>
    </submittedName>
</protein>
<evidence type="ECO:0000313" key="2">
    <source>
        <dbReference type="EMBL" id="MET1255888.1"/>
    </source>
</evidence>
<proteinExistence type="predicted"/>
<sequence>MYGASKTLTAEKLTQLPQSLFYRGEPTEWVKVTRPGEELGSFIEGAAYDCEGNLWCVDVPYGRIFSITNEGKWQTQLTYEGEPHCLALHPDKGFLISDYRQGLLHFLPVNLAEKQPNRSSSLKSICTGINSENFRGLADVTIDHDNQIWFTDPGRSSLSDPTGRLFCLTGNGKIQTVLNNIPYPNGIAISADNQFIYLAVTRANAIWRLRRNAPDPLHPMTGCFIQLSGGLGPDGLAVNNNGLLAVAQAQAGRVWIFDPLGDLIAKIQVPEGLWTTSVAFHPHQNNLLSILEAQTASIYQIDLNQI</sequence>